<evidence type="ECO:0000313" key="3">
    <source>
        <dbReference type="EMBL" id="MCG2419016.1"/>
    </source>
</evidence>
<evidence type="ECO:0000256" key="1">
    <source>
        <dbReference type="SAM" id="SignalP"/>
    </source>
</evidence>
<evidence type="ECO:0000313" key="4">
    <source>
        <dbReference type="Proteomes" id="UP001139461"/>
    </source>
</evidence>
<dbReference type="SUPFAM" id="SSF101967">
    <property type="entry name" value="Adhesin YadA, collagen-binding domain"/>
    <property type="match status" value="2"/>
</dbReference>
<feature type="domain" description="Trimeric autotransporter adhesin YadA-like head" evidence="2">
    <location>
        <begin position="192"/>
        <end position="216"/>
    </location>
</feature>
<protein>
    <recommendedName>
        <fullName evidence="2">Trimeric autotransporter adhesin YadA-like head domain-containing protein</fullName>
    </recommendedName>
</protein>
<feature type="domain" description="Trimeric autotransporter adhesin YadA-like head" evidence="2">
    <location>
        <begin position="167"/>
        <end position="189"/>
    </location>
</feature>
<reference evidence="3" key="1">
    <citation type="submission" date="2021-09" db="EMBL/GenBank/DDBJ databases">
        <title>Genome of Aequorivita sp. strain F47161.</title>
        <authorList>
            <person name="Wang Y."/>
        </authorList>
    </citation>
    <scope>NUCLEOTIDE SEQUENCE</scope>
    <source>
        <strain evidence="3">F47161</strain>
    </source>
</reference>
<dbReference type="RefSeq" id="WP_237602805.1">
    <property type="nucleotide sequence ID" value="NZ_JAIRBA010000013.1"/>
</dbReference>
<sequence>MKTIYISLFFITLSFSNFAQVGIGTTNPDPSSVLDITSSEKGMLLPRVNLTRTTSSSPINSPASSLLVYNTATTNDVSPGFYYWTGSLWSPIKNSGSGSTEGWSLTGNSIANNNFLGTTNYNSLEFKVNNKSMGNLHPQGGVSFGENAVATANNSLALGKSASASHEALAIGYNANSNGNQSVAIGYGAESAHQALVIGYNANNDGNQSVAIGYESKSAYQALAIGYQAQNNGNESVAIGSGAQSNYKNIAIGNDAKANANYAIALGSAAIASNQNTIVMGNNASASANDAIAIGNGATATQQNSTAIGNGSNTTSSNQIVLGSSSNTQVRSFGNLVVGGASPYTLPNVRGTDKQILQTDGAGNVTWKRNAADPIYGEIYRNSNTSVSSGDVIGFNILSLFKDVTIDNSKITILYKGVYRVTYTVSASGGNNPYFYLKDLTDEISGSRTYMDFQAQIQQATATRSIFVEFDVNDVISVVSGISTTILSGSSLSVELVELK</sequence>
<dbReference type="EMBL" id="JAIRBA010000013">
    <property type="protein sequence ID" value="MCG2419016.1"/>
    <property type="molecule type" value="Genomic_DNA"/>
</dbReference>
<dbReference type="Pfam" id="PF05658">
    <property type="entry name" value="YadA_head"/>
    <property type="match status" value="6"/>
</dbReference>
<accession>A0A9X1U9W7</accession>
<feature type="domain" description="Trimeric autotransporter adhesin YadA-like head" evidence="2">
    <location>
        <begin position="219"/>
        <end position="243"/>
    </location>
</feature>
<feature type="domain" description="Trimeric autotransporter adhesin YadA-like head" evidence="2">
    <location>
        <begin position="140"/>
        <end position="162"/>
    </location>
</feature>
<feature type="domain" description="Trimeric autotransporter adhesin YadA-like head" evidence="2">
    <location>
        <begin position="250"/>
        <end position="269"/>
    </location>
</feature>
<organism evidence="3 4">
    <name type="scientific">Aequorivita vitellina</name>
    <dbReference type="NCBI Taxonomy" id="2874475"/>
    <lineage>
        <taxon>Bacteria</taxon>
        <taxon>Pseudomonadati</taxon>
        <taxon>Bacteroidota</taxon>
        <taxon>Flavobacteriia</taxon>
        <taxon>Flavobacteriales</taxon>
        <taxon>Flavobacteriaceae</taxon>
        <taxon>Aequorivita</taxon>
    </lineage>
</organism>
<name>A0A9X1U9W7_9FLAO</name>
<keyword evidence="1" id="KW-0732">Signal</keyword>
<dbReference type="InterPro" id="IPR011049">
    <property type="entry name" value="Serralysin-like_metalloprot_C"/>
</dbReference>
<comment type="caution">
    <text evidence="3">The sequence shown here is derived from an EMBL/GenBank/DDBJ whole genome shotgun (WGS) entry which is preliminary data.</text>
</comment>
<feature type="chain" id="PRO_5040772587" description="Trimeric autotransporter adhesin YadA-like head domain-containing protein" evidence="1">
    <location>
        <begin position="20"/>
        <end position="500"/>
    </location>
</feature>
<proteinExistence type="predicted"/>
<keyword evidence="4" id="KW-1185">Reference proteome</keyword>
<gene>
    <name evidence="3" type="ORF">K8089_08265</name>
</gene>
<dbReference type="Gene3D" id="2.150.10.10">
    <property type="entry name" value="Serralysin-like metalloprotease, C-terminal"/>
    <property type="match status" value="2"/>
</dbReference>
<dbReference type="Proteomes" id="UP001139461">
    <property type="component" value="Unassembled WGS sequence"/>
</dbReference>
<dbReference type="InterPro" id="IPR008640">
    <property type="entry name" value="Adhesin_Head_dom"/>
</dbReference>
<dbReference type="CDD" id="cd12820">
    <property type="entry name" value="LbR_YadA-like"/>
    <property type="match status" value="1"/>
</dbReference>
<dbReference type="GO" id="GO:0019867">
    <property type="term" value="C:outer membrane"/>
    <property type="evidence" value="ECO:0007669"/>
    <property type="project" value="InterPro"/>
</dbReference>
<feature type="domain" description="Trimeric autotransporter adhesin YadA-like head" evidence="2">
    <location>
        <begin position="286"/>
        <end position="312"/>
    </location>
</feature>
<evidence type="ECO:0000259" key="2">
    <source>
        <dbReference type="Pfam" id="PF05658"/>
    </source>
</evidence>
<feature type="signal peptide" evidence="1">
    <location>
        <begin position="1"/>
        <end position="19"/>
    </location>
</feature>
<dbReference type="AlphaFoldDB" id="A0A9X1U9W7"/>